<sequence length="78" mass="8554">KKLNQQQYLTIVTVLHDVNLAARYSSRIALLSQGKIFALGTPEFVLEPTYLAEVLGVHVAVIETPVGLQICPLTSIHL</sequence>
<gene>
    <name evidence="3" type="ORF">CEN41_10065</name>
</gene>
<organism evidence="3 4">
    <name type="scientific">Fischerella thermalis CCMEE 5330</name>
    <dbReference type="NCBI Taxonomy" id="2019670"/>
    <lineage>
        <taxon>Bacteria</taxon>
        <taxon>Bacillati</taxon>
        <taxon>Cyanobacteriota</taxon>
        <taxon>Cyanophyceae</taxon>
        <taxon>Nostocales</taxon>
        <taxon>Hapalosiphonaceae</taxon>
        <taxon>Fischerella</taxon>
    </lineage>
</organism>
<dbReference type="Gene3D" id="3.40.50.300">
    <property type="entry name" value="P-loop containing nucleotide triphosphate hydrolases"/>
    <property type="match status" value="1"/>
</dbReference>
<dbReference type="AlphaFoldDB" id="A0A2N6MCX5"/>
<evidence type="ECO:0000313" key="3">
    <source>
        <dbReference type="EMBL" id="PMB44611.1"/>
    </source>
</evidence>
<dbReference type="GO" id="GO:0005524">
    <property type="term" value="F:ATP binding"/>
    <property type="evidence" value="ECO:0007669"/>
    <property type="project" value="UniProtKB-KW"/>
</dbReference>
<protein>
    <submittedName>
        <fullName evidence="3">Iron ABC transporter ATP-binding protein</fullName>
    </submittedName>
</protein>
<comment type="caution">
    <text evidence="3">The sequence shown here is derived from an EMBL/GenBank/DDBJ whole genome shotgun (WGS) entry which is preliminary data.</text>
</comment>
<dbReference type="PANTHER" id="PTHR42794:SF1">
    <property type="entry name" value="HEMIN IMPORT ATP-BINDING PROTEIN HMUV"/>
    <property type="match status" value="1"/>
</dbReference>
<dbReference type="SUPFAM" id="SSF52540">
    <property type="entry name" value="P-loop containing nucleoside triphosphate hydrolases"/>
    <property type="match status" value="1"/>
</dbReference>
<keyword evidence="2" id="KW-1278">Translocase</keyword>
<keyword evidence="3" id="KW-0067">ATP-binding</keyword>
<proteinExistence type="predicted"/>
<accession>A0A2N6MCX5</accession>
<name>A0A2N6MCX5_9CYAN</name>
<evidence type="ECO:0000313" key="4">
    <source>
        <dbReference type="Proteomes" id="UP000234966"/>
    </source>
</evidence>
<dbReference type="Proteomes" id="UP000234966">
    <property type="component" value="Unassembled WGS sequence"/>
</dbReference>
<dbReference type="EMBL" id="NMQI01000222">
    <property type="protein sequence ID" value="PMB44611.1"/>
    <property type="molecule type" value="Genomic_DNA"/>
</dbReference>
<dbReference type="InterPro" id="IPR027417">
    <property type="entry name" value="P-loop_NTPase"/>
</dbReference>
<feature type="non-terminal residue" evidence="3">
    <location>
        <position position="1"/>
    </location>
</feature>
<reference evidence="3 4" key="1">
    <citation type="submission" date="2017-07" db="EMBL/GenBank/DDBJ databases">
        <title>Genomes of Fischerella (Mastigocladus) sp. strains.</title>
        <authorList>
            <person name="Miller S.R."/>
        </authorList>
    </citation>
    <scope>NUCLEOTIDE SEQUENCE [LARGE SCALE GENOMIC DNA]</scope>
    <source>
        <strain evidence="3 4">CCMEE 5330</strain>
    </source>
</reference>
<evidence type="ECO:0000256" key="2">
    <source>
        <dbReference type="ARBA" id="ARBA00022967"/>
    </source>
</evidence>
<keyword evidence="1" id="KW-0813">Transport</keyword>
<keyword evidence="3" id="KW-0547">Nucleotide-binding</keyword>
<evidence type="ECO:0000256" key="1">
    <source>
        <dbReference type="ARBA" id="ARBA00022448"/>
    </source>
</evidence>
<dbReference type="PANTHER" id="PTHR42794">
    <property type="entry name" value="HEMIN IMPORT ATP-BINDING PROTEIN HMUV"/>
    <property type="match status" value="1"/>
</dbReference>